<dbReference type="EMBL" id="MH449683">
    <property type="protein sequence ID" value="AXL05072.1"/>
    <property type="molecule type" value="Genomic_DNA"/>
</dbReference>
<proteinExistence type="predicted"/>
<dbReference type="AlphaFoldDB" id="A0A346ACW0"/>
<keyword evidence="1" id="KW-0812">Transmembrane</keyword>
<reference evidence="2" key="1">
    <citation type="submission" date="2018-06" db="EMBL/GenBank/DDBJ databases">
        <title>Genetic diversity of the Aeromonas Hydrophila O antigens and development of a suspension array for serotype detection.</title>
        <authorList>
            <person name="Cao H."/>
            <person name="Liu B."/>
        </authorList>
    </citation>
    <scope>NUCLEOTIDE SEQUENCE</scope>
    <source>
        <strain evidence="2">G5386</strain>
    </source>
</reference>
<dbReference type="GO" id="GO:0016740">
    <property type="term" value="F:transferase activity"/>
    <property type="evidence" value="ECO:0007669"/>
    <property type="project" value="UniProtKB-KW"/>
</dbReference>
<dbReference type="SUPFAM" id="SSF53756">
    <property type="entry name" value="UDP-Glycosyltransferase/glycogen phosphorylase"/>
    <property type="match status" value="1"/>
</dbReference>
<keyword evidence="1" id="KW-1133">Transmembrane helix</keyword>
<name>A0A346ACW0_AERHY</name>
<organism evidence="2">
    <name type="scientific">Aeromonas hydrophila</name>
    <dbReference type="NCBI Taxonomy" id="644"/>
    <lineage>
        <taxon>Bacteria</taxon>
        <taxon>Pseudomonadati</taxon>
        <taxon>Pseudomonadota</taxon>
        <taxon>Gammaproteobacteria</taxon>
        <taxon>Aeromonadales</taxon>
        <taxon>Aeromonadaceae</taxon>
        <taxon>Aeromonas</taxon>
    </lineage>
</organism>
<feature type="transmembrane region" description="Helical" evidence="1">
    <location>
        <begin position="62"/>
        <end position="80"/>
    </location>
</feature>
<keyword evidence="1" id="KW-0472">Membrane</keyword>
<keyword evidence="2" id="KW-0808">Transferase</keyword>
<sequence>MNIVIDLIRKGNEHHVFNFETIKVLAELELESVFYLDKDSSAIEVVKKNQCLNKVSVKKNKFYFWILSSVFLLKIFYLYRKAGGKFILLSATPLQYYICTLVSRFYRLDIVIFMHGELGYISCQQGIGQRLGKFFISRSFNTVSSVKFVALSEYIYRKLSDVYRKANLTFIEHPLQEIDRMRKGCNNNPTLTIGSFGVHSKEKNSDEIYTLAKLLSMQMHFNLNIMTIGVSNGTFEFDKHPNVKHVCRGFLNQSLTPKEEFMAQVQHLDFALFFNGSDHKYDLVPSGVFADCIALELPIISLTNPKVEYFFQTYGDVGILCKDINDMAIQVEKLLSSSSEKTNFINTIKNIKQKFTCEAYRNDLYRALYAKN</sequence>
<protein>
    <submittedName>
        <fullName evidence="2">Glycosyltransferase</fullName>
    </submittedName>
</protein>
<gene>
    <name evidence="2" type="primary">gt4</name>
</gene>
<accession>A0A346ACW0</accession>
<evidence type="ECO:0000313" key="2">
    <source>
        <dbReference type="EMBL" id="AXL05072.1"/>
    </source>
</evidence>
<evidence type="ECO:0000256" key="1">
    <source>
        <dbReference type="SAM" id="Phobius"/>
    </source>
</evidence>